<proteinExistence type="predicted"/>
<accession>A0A3B4GG48</accession>
<name>A0A3B4GG48_9CICH</name>
<dbReference type="AlphaFoldDB" id="A0A3B4GG48"/>
<dbReference type="GeneTree" id="ENSGT00950000182912"/>
<reference evidence="2" key="1">
    <citation type="submission" date="2023-09" db="UniProtKB">
        <authorList>
            <consortium name="Ensembl"/>
        </authorList>
    </citation>
    <scope>IDENTIFICATION</scope>
</reference>
<organism evidence="2">
    <name type="scientific">Pundamilia nyererei</name>
    <dbReference type="NCBI Taxonomy" id="303518"/>
    <lineage>
        <taxon>Eukaryota</taxon>
        <taxon>Metazoa</taxon>
        <taxon>Chordata</taxon>
        <taxon>Craniata</taxon>
        <taxon>Vertebrata</taxon>
        <taxon>Euteleostomi</taxon>
        <taxon>Actinopterygii</taxon>
        <taxon>Neopterygii</taxon>
        <taxon>Teleostei</taxon>
        <taxon>Neoteleostei</taxon>
        <taxon>Acanthomorphata</taxon>
        <taxon>Ovalentaria</taxon>
        <taxon>Cichlomorphae</taxon>
        <taxon>Cichliformes</taxon>
        <taxon>Cichlidae</taxon>
        <taxon>African cichlids</taxon>
        <taxon>Pseudocrenilabrinae</taxon>
        <taxon>Haplochromini</taxon>
        <taxon>Pundamilia</taxon>
    </lineage>
</organism>
<feature type="compositionally biased region" description="Low complexity" evidence="1">
    <location>
        <begin position="68"/>
        <end position="80"/>
    </location>
</feature>
<evidence type="ECO:0000256" key="1">
    <source>
        <dbReference type="SAM" id="MobiDB-lite"/>
    </source>
</evidence>
<evidence type="ECO:0000313" key="2">
    <source>
        <dbReference type="Ensembl" id="ENSPNYP00000020563.1"/>
    </source>
</evidence>
<protein>
    <submittedName>
        <fullName evidence="2">Uncharacterized protein</fullName>
    </submittedName>
</protein>
<dbReference type="Ensembl" id="ENSPNYT00000021065.1">
    <property type="protein sequence ID" value="ENSPNYP00000020563.1"/>
    <property type="gene ID" value="ENSPNYG00000015556.1"/>
</dbReference>
<feature type="region of interest" description="Disordered" evidence="1">
    <location>
        <begin position="59"/>
        <end position="82"/>
    </location>
</feature>
<dbReference type="PANTHER" id="PTHR31025:SF27">
    <property type="entry name" value="SI:CH211-193K19.2-RELATED"/>
    <property type="match status" value="1"/>
</dbReference>
<dbReference type="PANTHER" id="PTHR31025">
    <property type="entry name" value="SI:CH211-196P9.1-RELATED"/>
    <property type="match status" value="1"/>
</dbReference>
<sequence>MAEQLKLRVIVADDDFRRLDVPSGIDFRIQFMEPDFNNEFMNIIASLSKQYPACSLDSSASPESIQRNSSLSSSSSNSDSTIILPQSDSELRSCAWPREFTIPRFSFNVEVQLQRGNETFRETGTRLKIAPGVKSDILETLAEAIFQFTAYPQNYQIDEVAGALIKTCPCLREPSATGYYGWMISLKYKMASYRTKMRNIGCPEVTINALKNKSSDDCLPAKNVKKPKKVNFCPAGETDDSLENIRVELLTGVRRRNSASDVRQKMSRTFSYRRQEVVLGSSKLGGLHFSRLMRDLKKHTMGIYVINKEDGQNGHYDDIFVEGEIVMDNIGSPAQACALMLGVIYALNLAYPKELRHYYEFIQKVLMGLDGEKLSPKVLGLKNKIATG</sequence>